<keyword evidence="1" id="KW-0863">Zinc-finger</keyword>
<evidence type="ECO:0000313" key="4">
    <source>
        <dbReference type="EMBL" id="KAJ6233470.1"/>
    </source>
</evidence>
<gene>
    <name evidence="4" type="ORF">M0813_29775</name>
</gene>
<evidence type="ECO:0000313" key="5">
    <source>
        <dbReference type="Proteomes" id="UP001150062"/>
    </source>
</evidence>
<accession>A0ABQ8XLI0</accession>
<dbReference type="EMBL" id="JAOAOG010000276">
    <property type="protein sequence ID" value="KAJ6233470.1"/>
    <property type="molecule type" value="Genomic_DNA"/>
</dbReference>
<dbReference type="Pfam" id="PF00098">
    <property type="entry name" value="zf-CCHC"/>
    <property type="match status" value="1"/>
</dbReference>
<keyword evidence="5" id="KW-1185">Reference proteome</keyword>
<evidence type="ECO:0000256" key="2">
    <source>
        <dbReference type="SAM" id="MobiDB-lite"/>
    </source>
</evidence>
<reference evidence="4" key="1">
    <citation type="submission" date="2022-08" db="EMBL/GenBank/DDBJ databases">
        <title>Novel sulfate-reducing endosymbionts in the free-living metamonad Anaeramoeba.</title>
        <authorList>
            <person name="Jerlstrom-Hultqvist J."/>
            <person name="Cepicka I."/>
            <person name="Gallot-Lavallee L."/>
            <person name="Salas-Leiva D."/>
            <person name="Curtis B.A."/>
            <person name="Zahonova K."/>
            <person name="Pipaliya S."/>
            <person name="Dacks J."/>
            <person name="Roger A.J."/>
        </authorList>
    </citation>
    <scope>NUCLEOTIDE SEQUENCE</scope>
    <source>
        <strain evidence="4">Schooner1</strain>
    </source>
</reference>
<evidence type="ECO:0000256" key="1">
    <source>
        <dbReference type="PROSITE-ProRule" id="PRU00047"/>
    </source>
</evidence>
<dbReference type="SUPFAM" id="SSF57756">
    <property type="entry name" value="Retrovirus zinc finger-like domains"/>
    <property type="match status" value="1"/>
</dbReference>
<dbReference type="Gene3D" id="4.10.60.10">
    <property type="entry name" value="Zinc finger, CCHC-type"/>
    <property type="match status" value="1"/>
</dbReference>
<name>A0ABQ8XLI0_9EUKA</name>
<feature type="domain" description="CCHC-type" evidence="3">
    <location>
        <begin position="94"/>
        <end position="109"/>
    </location>
</feature>
<dbReference type="InterPro" id="IPR036875">
    <property type="entry name" value="Znf_CCHC_sf"/>
</dbReference>
<organism evidence="4 5">
    <name type="scientific">Anaeramoeba flamelloides</name>
    <dbReference type="NCBI Taxonomy" id="1746091"/>
    <lineage>
        <taxon>Eukaryota</taxon>
        <taxon>Metamonada</taxon>
        <taxon>Anaeramoebidae</taxon>
        <taxon>Anaeramoeba</taxon>
    </lineage>
</organism>
<evidence type="ECO:0000259" key="3">
    <source>
        <dbReference type="PROSITE" id="PS50158"/>
    </source>
</evidence>
<keyword evidence="1" id="KW-0479">Metal-binding</keyword>
<dbReference type="PROSITE" id="PS50158">
    <property type="entry name" value="ZF_CCHC"/>
    <property type="match status" value="1"/>
</dbReference>
<dbReference type="SMART" id="SM00343">
    <property type="entry name" value="ZnF_C2HC"/>
    <property type="match status" value="2"/>
</dbReference>
<sequence>MINSKTTNSNDKFENVQNNKQKRNENQKTFQKRYFQPNDPNIQCGYCKQVGHSIKDCPLNQNKTKNENSMWVAPWEKEKEKVLYRDYSSCRIYCSNCGEQGHREYSCKRPTFDKLLNTFQYLRNNQQNQFSFTNNWN</sequence>
<protein>
    <submittedName>
        <fullName evidence="4">Zinc finger cchc domain containing protein</fullName>
    </submittedName>
</protein>
<proteinExistence type="predicted"/>
<feature type="compositionally biased region" description="Polar residues" evidence="2">
    <location>
        <begin position="1"/>
        <end position="10"/>
    </location>
</feature>
<keyword evidence="1" id="KW-0862">Zinc</keyword>
<dbReference type="InterPro" id="IPR001878">
    <property type="entry name" value="Znf_CCHC"/>
</dbReference>
<dbReference type="Proteomes" id="UP001150062">
    <property type="component" value="Unassembled WGS sequence"/>
</dbReference>
<comment type="caution">
    <text evidence="4">The sequence shown here is derived from an EMBL/GenBank/DDBJ whole genome shotgun (WGS) entry which is preliminary data.</text>
</comment>
<feature type="region of interest" description="Disordered" evidence="2">
    <location>
        <begin position="1"/>
        <end position="31"/>
    </location>
</feature>